<dbReference type="SMART" id="SM00487">
    <property type="entry name" value="DEXDc"/>
    <property type="match status" value="1"/>
</dbReference>
<feature type="compositionally biased region" description="Polar residues" evidence="6">
    <location>
        <begin position="697"/>
        <end position="712"/>
    </location>
</feature>
<dbReference type="PROSITE" id="PS51194">
    <property type="entry name" value="HELICASE_CTER"/>
    <property type="match status" value="1"/>
</dbReference>
<reference evidence="8" key="2">
    <citation type="submission" date="2021-05" db="EMBL/GenBank/DDBJ databases">
        <authorList>
            <person name="Pain A."/>
        </authorList>
    </citation>
    <scope>NUCLEOTIDE SEQUENCE</scope>
    <source>
        <strain evidence="8">1802A</strain>
    </source>
</reference>
<keyword evidence="9" id="KW-1185">Reference proteome</keyword>
<feature type="domain" description="Helicase C-terminal" evidence="7">
    <location>
        <begin position="533"/>
        <end position="676"/>
    </location>
</feature>
<evidence type="ECO:0000256" key="4">
    <source>
        <dbReference type="ARBA" id="ARBA00022884"/>
    </source>
</evidence>
<keyword evidence="1 5" id="KW-0547">Nucleotide-binding</keyword>
<feature type="compositionally biased region" description="Basic residues" evidence="6">
    <location>
        <begin position="671"/>
        <end position="680"/>
    </location>
</feature>
<keyword evidence="5" id="KW-0347">Helicase</keyword>
<comment type="catalytic activity">
    <reaction evidence="5">
        <text>ATP + H2O = ADP + phosphate + H(+)</text>
        <dbReference type="Rhea" id="RHEA:13065"/>
        <dbReference type="ChEBI" id="CHEBI:15377"/>
        <dbReference type="ChEBI" id="CHEBI:15378"/>
        <dbReference type="ChEBI" id="CHEBI:30616"/>
        <dbReference type="ChEBI" id="CHEBI:43474"/>
        <dbReference type="ChEBI" id="CHEBI:456216"/>
        <dbReference type="EC" id="3.6.4.13"/>
    </reaction>
</comment>
<comment type="domain">
    <text evidence="5">The Q motif is unique to and characteristic of the DEAD box family of RNA helicases and controls ATP binding and hydrolysis.</text>
</comment>
<gene>
    <name evidence="8" type="ORF">X943_002801</name>
</gene>
<feature type="compositionally biased region" description="Basic and acidic residues" evidence="6">
    <location>
        <begin position="681"/>
        <end position="695"/>
    </location>
</feature>
<name>A0AAD9LEF4_BABDI</name>
<dbReference type="CDD" id="cd18787">
    <property type="entry name" value="SF2_C_DEAD"/>
    <property type="match status" value="1"/>
</dbReference>
<comment type="function">
    <text evidence="5">RNA helicase.</text>
</comment>
<dbReference type="GO" id="GO:0003724">
    <property type="term" value="F:RNA helicase activity"/>
    <property type="evidence" value="ECO:0007669"/>
    <property type="project" value="UniProtKB-EC"/>
</dbReference>
<proteinExistence type="inferred from homology"/>
<keyword evidence="2 5" id="KW-0378">Hydrolase</keyword>
<dbReference type="InterPro" id="IPR011545">
    <property type="entry name" value="DEAD/DEAH_box_helicase_dom"/>
</dbReference>
<dbReference type="InterPro" id="IPR014001">
    <property type="entry name" value="Helicase_ATP-bd"/>
</dbReference>
<evidence type="ECO:0000313" key="8">
    <source>
        <dbReference type="EMBL" id="KAK1933231.1"/>
    </source>
</evidence>
<evidence type="ECO:0000256" key="1">
    <source>
        <dbReference type="ARBA" id="ARBA00022741"/>
    </source>
</evidence>
<organism evidence="8 9">
    <name type="scientific">Babesia divergens</name>
    <dbReference type="NCBI Taxonomy" id="32595"/>
    <lineage>
        <taxon>Eukaryota</taxon>
        <taxon>Sar</taxon>
        <taxon>Alveolata</taxon>
        <taxon>Apicomplexa</taxon>
        <taxon>Aconoidasida</taxon>
        <taxon>Piroplasmida</taxon>
        <taxon>Babesiidae</taxon>
        <taxon>Babesia</taxon>
    </lineage>
</organism>
<dbReference type="EMBL" id="JAHBMH010000073">
    <property type="protein sequence ID" value="KAK1933231.1"/>
    <property type="molecule type" value="Genomic_DNA"/>
</dbReference>
<evidence type="ECO:0000256" key="6">
    <source>
        <dbReference type="SAM" id="MobiDB-lite"/>
    </source>
</evidence>
<feature type="region of interest" description="Disordered" evidence="6">
    <location>
        <begin position="671"/>
        <end position="762"/>
    </location>
</feature>
<sequence length="781" mass="88499">MGRRIPISVYNRLSGTSYRSSPFINGFRNTRRIDRGYDVRGNGDENGQKPSSDPPFSDSQIKIHPLLRLALLRSRGIGHLNSIQNSAFLSILSGRDVTIHAPVGSGKTLAYLLPIVNNIYNIHDLLEDLQHNSGEKRGNDREDAIRLKSLGYSRTIPHALLPITLKDLKQDPVEFERQGIRMLESKTTSEKLVDTLYKVDPKQLKQHSNALPLISRRLWGRKSRNAVFRALMSNPLGSVRCCVIVVPNKDLVSQVMNELALIDPLGRLSVQTLTQVHRLPPRTTDNEATDVTLEHSDQPFFPSQHTLHHFSGVHKNLHLSLEDEREMLQSIPVSPVAEGTVETVPVNMGRKAKQLVKVPLKHEVSMQLARENYSGDGFVARSVKFMKQPVINHPIIQYGSCDIVVTTPQLFLNDILSTKKLNVVPACVVFDEVDSLFENNASRMAMMEICSHLRPRPRSYNPFVDTSRPRRRELPPCQFVHVASTLNYGGMQTTGSMLYERFTTSNVISTSRNHHIMGTDMQFIDVQPEFESKVKKLMELLIDSPFAKTVVYFESLKGLRAIYDLLKERDWPVLSFHGRSTLATRVALLEAFRTEEIAILLCTDLLSRGIQLDADHVINFNFPRSAATFVHRVKGHSVRVTNFIEPSDKVFASEISKVYKSKRPVNHLFSRKRSLRKRRDRAQDNPNPRDSDRIARKTSNVMRNKSGFNSESPEYRDSFVPGTGMHASDEVKVGPSVLASDSSTERIEADSNDHSSKGIRYRRRSLRQRGMDFYDNFSAFS</sequence>
<comment type="similarity">
    <text evidence="5">Belongs to the DEAD box helicase family.</text>
</comment>
<dbReference type="SMART" id="SM00490">
    <property type="entry name" value="HELICc"/>
    <property type="match status" value="1"/>
</dbReference>
<dbReference type="PANTHER" id="PTHR24031">
    <property type="entry name" value="RNA HELICASE"/>
    <property type="match status" value="1"/>
</dbReference>
<feature type="region of interest" description="Disordered" evidence="6">
    <location>
        <begin position="35"/>
        <end position="59"/>
    </location>
</feature>
<comment type="caution">
    <text evidence="8">The sequence shown here is derived from an EMBL/GenBank/DDBJ whole genome shotgun (WGS) entry which is preliminary data.</text>
</comment>
<dbReference type="Gene3D" id="3.40.50.300">
    <property type="entry name" value="P-loop containing nucleotide triphosphate hydrolases"/>
    <property type="match status" value="2"/>
</dbReference>
<keyword evidence="3 5" id="KW-0067">ATP-binding</keyword>
<dbReference type="Pfam" id="PF00271">
    <property type="entry name" value="Helicase_C"/>
    <property type="match status" value="1"/>
</dbReference>
<dbReference type="InterPro" id="IPR001650">
    <property type="entry name" value="Helicase_C-like"/>
</dbReference>
<dbReference type="Proteomes" id="UP001195914">
    <property type="component" value="Unassembled WGS sequence"/>
</dbReference>
<dbReference type="GO" id="GO:0003723">
    <property type="term" value="F:RNA binding"/>
    <property type="evidence" value="ECO:0007669"/>
    <property type="project" value="UniProtKB-UniRule"/>
</dbReference>
<feature type="compositionally biased region" description="Basic and acidic residues" evidence="6">
    <location>
        <begin position="743"/>
        <end position="756"/>
    </location>
</feature>
<evidence type="ECO:0000256" key="3">
    <source>
        <dbReference type="ARBA" id="ARBA00022840"/>
    </source>
</evidence>
<evidence type="ECO:0000256" key="5">
    <source>
        <dbReference type="RuleBase" id="RU365068"/>
    </source>
</evidence>
<dbReference type="EC" id="3.6.4.13" evidence="5"/>
<accession>A0AAD9LEF4</accession>
<dbReference type="Pfam" id="PF00270">
    <property type="entry name" value="DEAD"/>
    <property type="match status" value="1"/>
</dbReference>
<feature type="compositionally biased region" description="Basic and acidic residues" evidence="6">
    <location>
        <begin position="35"/>
        <end position="47"/>
    </location>
</feature>
<reference evidence="8" key="1">
    <citation type="journal article" date="2014" name="Nucleic Acids Res.">
        <title>The evolutionary dynamics of variant antigen genes in Babesia reveal a history of genomic innovation underlying host-parasite interaction.</title>
        <authorList>
            <person name="Jackson A.P."/>
            <person name="Otto T.D."/>
            <person name="Darby A."/>
            <person name="Ramaprasad A."/>
            <person name="Xia D."/>
            <person name="Echaide I.E."/>
            <person name="Farber M."/>
            <person name="Gahlot S."/>
            <person name="Gamble J."/>
            <person name="Gupta D."/>
            <person name="Gupta Y."/>
            <person name="Jackson L."/>
            <person name="Malandrin L."/>
            <person name="Malas T.B."/>
            <person name="Moussa E."/>
            <person name="Nair M."/>
            <person name="Reid A.J."/>
            <person name="Sanders M."/>
            <person name="Sharma J."/>
            <person name="Tracey A."/>
            <person name="Quail M.A."/>
            <person name="Weir W."/>
            <person name="Wastling J.M."/>
            <person name="Hall N."/>
            <person name="Willadsen P."/>
            <person name="Lingelbach K."/>
            <person name="Shiels B."/>
            <person name="Tait A."/>
            <person name="Berriman M."/>
            <person name="Allred D.R."/>
            <person name="Pain A."/>
        </authorList>
    </citation>
    <scope>NUCLEOTIDE SEQUENCE</scope>
    <source>
        <strain evidence="8">1802A</strain>
    </source>
</reference>
<evidence type="ECO:0000313" key="9">
    <source>
        <dbReference type="Proteomes" id="UP001195914"/>
    </source>
</evidence>
<dbReference type="AlphaFoldDB" id="A0AAD9LEF4"/>
<protein>
    <recommendedName>
        <fullName evidence="5">ATP-dependent RNA helicase</fullName>
        <ecNumber evidence="5">3.6.4.13</ecNumber>
    </recommendedName>
</protein>
<evidence type="ECO:0000259" key="7">
    <source>
        <dbReference type="PROSITE" id="PS51194"/>
    </source>
</evidence>
<dbReference type="GO" id="GO:0005524">
    <property type="term" value="F:ATP binding"/>
    <property type="evidence" value="ECO:0007669"/>
    <property type="project" value="UniProtKB-UniRule"/>
</dbReference>
<dbReference type="GO" id="GO:0016787">
    <property type="term" value="F:hydrolase activity"/>
    <property type="evidence" value="ECO:0007669"/>
    <property type="project" value="UniProtKB-KW"/>
</dbReference>
<keyword evidence="4 5" id="KW-0694">RNA-binding</keyword>
<evidence type="ECO:0000256" key="2">
    <source>
        <dbReference type="ARBA" id="ARBA00022801"/>
    </source>
</evidence>
<dbReference type="InterPro" id="IPR027417">
    <property type="entry name" value="P-loop_NTPase"/>
</dbReference>
<dbReference type="SUPFAM" id="SSF52540">
    <property type="entry name" value="P-loop containing nucleoside triphosphate hydrolases"/>
    <property type="match status" value="2"/>
</dbReference>